<evidence type="ECO:0000313" key="1">
    <source>
        <dbReference type="EMBL" id="GBM03328.1"/>
    </source>
</evidence>
<organism evidence="1 2">
    <name type="scientific">Araneus ventricosus</name>
    <name type="common">Orbweaver spider</name>
    <name type="synonym">Epeira ventricosa</name>
    <dbReference type="NCBI Taxonomy" id="182803"/>
    <lineage>
        <taxon>Eukaryota</taxon>
        <taxon>Metazoa</taxon>
        <taxon>Ecdysozoa</taxon>
        <taxon>Arthropoda</taxon>
        <taxon>Chelicerata</taxon>
        <taxon>Arachnida</taxon>
        <taxon>Araneae</taxon>
        <taxon>Araneomorphae</taxon>
        <taxon>Entelegynae</taxon>
        <taxon>Araneoidea</taxon>
        <taxon>Araneidae</taxon>
        <taxon>Araneus</taxon>
    </lineage>
</organism>
<sequence length="130" mass="14850">MDKWLKTGTFKRSASRTEIRTTDLAAMEITVDQQDDNHEVQMPTDCPVQQFSSSSSSEDSNGRVEVRICLSILIKGNVCVCACVRAMSRRIYRTYSLEIWHTGSLKSAVYLNEKQCRLKRLLTVGVKRWS</sequence>
<proteinExistence type="predicted"/>
<comment type="caution">
    <text evidence="1">The sequence shown here is derived from an EMBL/GenBank/DDBJ whole genome shotgun (WGS) entry which is preliminary data.</text>
</comment>
<name>A0A4Y2CHU0_ARAVE</name>
<accession>A0A4Y2CHU0</accession>
<dbReference type="Proteomes" id="UP000499080">
    <property type="component" value="Unassembled WGS sequence"/>
</dbReference>
<dbReference type="AlphaFoldDB" id="A0A4Y2CHU0"/>
<gene>
    <name evidence="1" type="ORF">AVEN_256878_1</name>
</gene>
<keyword evidence="2" id="KW-1185">Reference proteome</keyword>
<dbReference type="EMBL" id="BGPR01000190">
    <property type="protein sequence ID" value="GBM03328.1"/>
    <property type="molecule type" value="Genomic_DNA"/>
</dbReference>
<protein>
    <submittedName>
        <fullName evidence="1">Uncharacterized protein</fullName>
    </submittedName>
</protein>
<evidence type="ECO:0000313" key="2">
    <source>
        <dbReference type="Proteomes" id="UP000499080"/>
    </source>
</evidence>
<reference evidence="1 2" key="1">
    <citation type="journal article" date="2019" name="Sci. Rep.">
        <title>Orb-weaving spider Araneus ventricosus genome elucidates the spidroin gene catalogue.</title>
        <authorList>
            <person name="Kono N."/>
            <person name="Nakamura H."/>
            <person name="Ohtoshi R."/>
            <person name="Moran D.A.P."/>
            <person name="Shinohara A."/>
            <person name="Yoshida Y."/>
            <person name="Fujiwara M."/>
            <person name="Mori M."/>
            <person name="Tomita M."/>
            <person name="Arakawa K."/>
        </authorList>
    </citation>
    <scope>NUCLEOTIDE SEQUENCE [LARGE SCALE GENOMIC DNA]</scope>
</reference>